<dbReference type="EMBL" id="QXTE01000015">
    <property type="protein sequence ID" value="TFK13521.1"/>
    <property type="molecule type" value="Genomic_DNA"/>
</dbReference>
<evidence type="ECO:0000313" key="2">
    <source>
        <dbReference type="EMBL" id="TFK13521.1"/>
    </source>
</evidence>
<keyword evidence="3" id="KW-1185">Reference proteome</keyword>
<dbReference type="SUPFAM" id="SSF52540">
    <property type="entry name" value="P-loop containing nucleoside triphosphate hydrolases"/>
    <property type="match status" value="1"/>
</dbReference>
<dbReference type="GO" id="GO:0003924">
    <property type="term" value="F:GTPase activity"/>
    <property type="evidence" value="ECO:0007669"/>
    <property type="project" value="InterPro"/>
</dbReference>
<sequence>MLLEVLLLENMARRRTQQVGAGTSTEQYYIYKVVLLGSTAVGKSSIAFRYVKNDFRESMPTVGSGSLGTYLRSTSEKKSGLSIYYSTDASGKVPFEFNGRED</sequence>
<proteinExistence type="predicted"/>
<name>A0A4D9EQ39_9SAUR</name>
<dbReference type="STRING" id="55544.A0A4D9EQ39"/>
<dbReference type="OrthoDB" id="63533at2759"/>
<protein>
    <submittedName>
        <fullName evidence="2">Microtubule-actin cross-linking factor 1</fullName>
    </submittedName>
</protein>
<dbReference type="InterPro" id="IPR001806">
    <property type="entry name" value="Small_GTPase"/>
</dbReference>
<dbReference type="AlphaFoldDB" id="A0A4D9EQ39"/>
<dbReference type="GO" id="GO:0005525">
    <property type="term" value="F:GTP binding"/>
    <property type="evidence" value="ECO:0007669"/>
    <property type="project" value="InterPro"/>
</dbReference>
<evidence type="ECO:0000256" key="1">
    <source>
        <dbReference type="ARBA" id="ARBA00022741"/>
    </source>
</evidence>
<organism evidence="2 3">
    <name type="scientific">Platysternon megacephalum</name>
    <name type="common">big-headed turtle</name>
    <dbReference type="NCBI Taxonomy" id="55544"/>
    <lineage>
        <taxon>Eukaryota</taxon>
        <taxon>Metazoa</taxon>
        <taxon>Chordata</taxon>
        <taxon>Craniata</taxon>
        <taxon>Vertebrata</taxon>
        <taxon>Euteleostomi</taxon>
        <taxon>Archelosauria</taxon>
        <taxon>Testudinata</taxon>
        <taxon>Testudines</taxon>
        <taxon>Cryptodira</taxon>
        <taxon>Durocryptodira</taxon>
        <taxon>Testudinoidea</taxon>
        <taxon>Platysternidae</taxon>
        <taxon>Platysternon</taxon>
    </lineage>
</organism>
<evidence type="ECO:0000313" key="3">
    <source>
        <dbReference type="Proteomes" id="UP000297703"/>
    </source>
</evidence>
<reference evidence="2 3" key="1">
    <citation type="submission" date="2019-04" db="EMBL/GenBank/DDBJ databases">
        <title>Draft genome of the big-headed turtle Platysternon megacephalum.</title>
        <authorList>
            <person name="Gong S."/>
        </authorList>
    </citation>
    <scope>NUCLEOTIDE SEQUENCE [LARGE SCALE GENOMIC DNA]</scope>
    <source>
        <strain evidence="2">DO16091913</strain>
        <tissue evidence="2">Muscle</tissue>
    </source>
</reference>
<reference evidence="2 3" key="2">
    <citation type="submission" date="2019-04" db="EMBL/GenBank/DDBJ databases">
        <title>The genome sequence of big-headed turtle.</title>
        <authorList>
            <person name="Gong S."/>
        </authorList>
    </citation>
    <scope>NUCLEOTIDE SEQUENCE [LARGE SCALE GENOMIC DNA]</scope>
    <source>
        <strain evidence="2">DO16091913</strain>
        <tissue evidence="2">Muscle</tissue>
    </source>
</reference>
<comment type="caution">
    <text evidence="2">The sequence shown here is derived from an EMBL/GenBank/DDBJ whole genome shotgun (WGS) entry which is preliminary data.</text>
</comment>
<dbReference type="Proteomes" id="UP000297703">
    <property type="component" value="Unassembled WGS sequence"/>
</dbReference>
<accession>A0A4D9EQ39</accession>
<dbReference type="Gene3D" id="3.40.50.300">
    <property type="entry name" value="P-loop containing nucleotide triphosphate hydrolases"/>
    <property type="match status" value="1"/>
</dbReference>
<dbReference type="InterPro" id="IPR027417">
    <property type="entry name" value="P-loop_NTPase"/>
</dbReference>
<keyword evidence="1" id="KW-0547">Nucleotide-binding</keyword>
<gene>
    <name evidence="2" type="ORF">DR999_PMT03003</name>
</gene>
<dbReference type="Pfam" id="PF00071">
    <property type="entry name" value="Ras"/>
    <property type="match status" value="1"/>
</dbReference>